<dbReference type="GO" id="GO:0016070">
    <property type="term" value="P:RNA metabolic process"/>
    <property type="evidence" value="ECO:0007669"/>
    <property type="project" value="InterPro"/>
</dbReference>
<evidence type="ECO:0000313" key="3">
    <source>
        <dbReference type="Proteomes" id="UP000012651"/>
    </source>
</evidence>
<sequence>MSEFKNRNLKVYSFGNSWKNESPRILLQGRWLEAAGFEIGDHVVVEPSDGRLVISKLNYEA</sequence>
<dbReference type="HOGENOM" id="CLU_151239_4_2_11"/>
<dbReference type="EMBL" id="AGXC01000002">
    <property type="protein sequence ID" value="EMZ41970.1"/>
    <property type="molecule type" value="Genomic_DNA"/>
</dbReference>
<comment type="caution">
    <text evidence="2">The sequence shown here is derived from an EMBL/GenBank/DDBJ whole genome shotgun (WGS) entry which is preliminary data.</text>
</comment>
<evidence type="ECO:0000259" key="1">
    <source>
        <dbReference type="Pfam" id="PF08845"/>
    </source>
</evidence>
<gene>
    <name evidence="2" type="ORF">HMPREF1091_00944</name>
</gene>
<organism evidence="2 3">
    <name type="scientific">Atopobium minutum 10063974</name>
    <dbReference type="NCBI Taxonomy" id="997872"/>
    <lineage>
        <taxon>Bacteria</taxon>
        <taxon>Bacillati</taxon>
        <taxon>Actinomycetota</taxon>
        <taxon>Coriobacteriia</taxon>
        <taxon>Coriobacteriales</taxon>
        <taxon>Atopobiaceae</taxon>
        <taxon>Atopobium</taxon>
    </lineage>
</organism>
<dbReference type="Pfam" id="PF08845">
    <property type="entry name" value="SymE_toxin"/>
    <property type="match status" value="1"/>
</dbReference>
<dbReference type="OrthoDB" id="9035207at2"/>
<evidence type="ECO:0000313" key="2">
    <source>
        <dbReference type="EMBL" id="EMZ41970.1"/>
    </source>
</evidence>
<dbReference type="RefSeq" id="WP_002563719.1">
    <property type="nucleotide sequence ID" value="NZ_KB822533.1"/>
</dbReference>
<dbReference type="GO" id="GO:0005737">
    <property type="term" value="C:cytoplasm"/>
    <property type="evidence" value="ECO:0007669"/>
    <property type="project" value="InterPro"/>
</dbReference>
<accession>N2BU34</accession>
<name>N2BU34_9ACTN</name>
<dbReference type="Proteomes" id="UP000012651">
    <property type="component" value="Unassembled WGS sequence"/>
</dbReference>
<dbReference type="GO" id="GO:0003723">
    <property type="term" value="F:RNA binding"/>
    <property type="evidence" value="ECO:0007669"/>
    <property type="project" value="InterPro"/>
</dbReference>
<keyword evidence="3" id="KW-1185">Reference proteome</keyword>
<reference evidence="2 3" key="1">
    <citation type="submission" date="2013-03" db="EMBL/GenBank/DDBJ databases">
        <title>The Genome Sequence of Atopobium minutum 10063974.</title>
        <authorList>
            <consortium name="The Broad Institute Genome Sequencing Platform"/>
            <person name="Earl A."/>
            <person name="Ward D."/>
            <person name="Feldgarden M."/>
            <person name="Gevers D."/>
            <person name="Lambert T."/>
            <person name="Marvaud J.-C."/>
            <person name="Courvalin P."/>
            <person name="Walker B."/>
            <person name="Young S.K."/>
            <person name="Zeng Q."/>
            <person name="Gargeya S."/>
            <person name="Fitzgerald M."/>
            <person name="Haas B."/>
            <person name="Abouelleil A."/>
            <person name="Alvarado L."/>
            <person name="Arachchi H.M."/>
            <person name="Berlin A.M."/>
            <person name="Chapman S.B."/>
            <person name="Dewar J."/>
            <person name="Goldberg J."/>
            <person name="Griggs A."/>
            <person name="Gujja S."/>
            <person name="Hansen M."/>
            <person name="Howarth C."/>
            <person name="Imamovic A."/>
            <person name="Larimer J."/>
            <person name="McCowan C."/>
            <person name="Murphy C."/>
            <person name="Neiman D."/>
            <person name="Pearson M."/>
            <person name="Priest M."/>
            <person name="Roberts A."/>
            <person name="Saif S."/>
            <person name="Shea T."/>
            <person name="Sisk P."/>
            <person name="Sykes S."/>
            <person name="Wortman J."/>
            <person name="Nusbaum C."/>
            <person name="Birren B."/>
        </authorList>
    </citation>
    <scope>NUCLEOTIDE SEQUENCE [LARGE SCALE GENOMIC DNA]</scope>
    <source>
        <strain evidence="2 3">10063974</strain>
    </source>
</reference>
<dbReference type="AlphaFoldDB" id="N2BU34"/>
<dbReference type="InterPro" id="IPR014944">
    <property type="entry name" value="Toxin_SymE-like"/>
</dbReference>
<dbReference type="GO" id="GO:0016788">
    <property type="term" value="F:hydrolase activity, acting on ester bonds"/>
    <property type="evidence" value="ECO:0007669"/>
    <property type="project" value="InterPro"/>
</dbReference>
<protein>
    <recommendedName>
        <fullName evidence="1">Toxin SymE-like domain-containing protein</fullName>
    </recommendedName>
</protein>
<feature type="domain" description="Toxin SymE-like" evidence="1">
    <location>
        <begin position="6"/>
        <end position="55"/>
    </location>
</feature>
<proteinExistence type="predicted"/>